<comment type="caution">
    <text evidence="2">The sequence shown here is derived from an EMBL/GenBank/DDBJ whole genome shotgun (WGS) entry which is preliminary data.</text>
</comment>
<dbReference type="InterPro" id="IPR013425">
    <property type="entry name" value="Autotrns_rpt"/>
</dbReference>
<proteinExistence type="predicted"/>
<feature type="non-terminal residue" evidence="2">
    <location>
        <position position="154"/>
    </location>
</feature>
<dbReference type="EMBL" id="LAZR01044176">
    <property type="protein sequence ID" value="KKL05301.1"/>
    <property type="molecule type" value="Genomic_DNA"/>
</dbReference>
<accession>A0A0F9CHZ5</accession>
<dbReference type="NCBIfam" id="TIGR02601">
    <property type="entry name" value="autotrns_rpt"/>
    <property type="match status" value="2"/>
</dbReference>
<evidence type="ECO:0008006" key="3">
    <source>
        <dbReference type="Google" id="ProtNLM"/>
    </source>
</evidence>
<protein>
    <recommendedName>
        <fullName evidence="3">Autotransporter outer membrane beta-barrel domain-containing protein</fullName>
    </recommendedName>
</protein>
<dbReference type="Pfam" id="PF12951">
    <property type="entry name" value="PATR"/>
    <property type="match status" value="2"/>
</dbReference>
<dbReference type="SUPFAM" id="SSF51126">
    <property type="entry name" value="Pectin lyase-like"/>
    <property type="match status" value="1"/>
</dbReference>
<reference evidence="2" key="1">
    <citation type="journal article" date="2015" name="Nature">
        <title>Complex archaea that bridge the gap between prokaryotes and eukaryotes.</title>
        <authorList>
            <person name="Spang A."/>
            <person name="Saw J.H."/>
            <person name="Jorgensen S.L."/>
            <person name="Zaremba-Niedzwiedzka K."/>
            <person name="Martijn J."/>
            <person name="Lind A.E."/>
            <person name="van Eijk R."/>
            <person name="Schleper C."/>
            <person name="Guy L."/>
            <person name="Ettema T.J."/>
        </authorList>
    </citation>
    <scope>NUCLEOTIDE SEQUENCE</scope>
</reference>
<name>A0A0F9CHZ5_9ZZZZ</name>
<organism evidence="2">
    <name type="scientific">marine sediment metagenome</name>
    <dbReference type="NCBI Taxonomy" id="412755"/>
    <lineage>
        <taxon>unclassified sequences</taxon>
        <taxon>metagenomes</taxon>
        <taxon>ecological metagenomes</taxon>
    </lineage>
</organism>
<dbReference type="AlphaFoldDB" id="A0A0F9CHZ5"/>
<sequence>MAGSAQLTVNGAISQSGTRGLTKTGAGVLVLGAENAFTGTTDIAAGKIVVNHAYALDRSTVWINVDNGLDVTTHSVNATLGSLAGSGALNLGSAHIYTGLNGDTATYSGAISGSGGVHVGGSGTQTLSADSTYSGGTSVAEGATLAISADNNIG</sequence>
<dbReference type="InterPro" id="IPR011050">
    <property type="entry name" value="Pectin_lyase_fold/virulence"/>
</dbReference>
<evidence type="ECO:0000313" key="2">
    <source>
        <dbReference type="EMBL" id="KKL05301.1"/>
    </source>
</evidence>
<keyword evidence="1" id="KW-0732">Signal</keyword>
<gene>
    <name evidence="2" type="ORF">LCGC14_2607420</name>
</gene>
<evidence type="ECO:0000256" key="1">
    <source>
        <dbReference type="ARBA" id="ARBA00022729"/>
    </source>
</evidence>